<proteinExistence type="predicted"/>
<evidence type="ECO:0008006" key="3">
    <source>
        <dbReference type="Google" id="ProtNLM"/>
    </source>
</evidence>
<evidence type="ECO:0000313" key="2">
    <source>
        <dbReference type="Proteomes" id="UP001197214"/>
    </source>
</evidence>
<protein>
    <recommendedName>
        <fullName evidence="3">ATP-binding protein</fullName>
    </recommendedName>
</protein>
<organism evidence="1 2">
    <name type="scientific">Stakelama flava</name>
    <dbReference type="NCBI Taxonomy" id="2860338"/>
    <lineage>
        <taxon>Bacteria</taxon>
        <taxon>Pseudomonadati</taxon>
        <taxon>Pseudomonadota</taxon>
        <taxon>Alphaproteobacteria</taxon>
        <taxon>Sphingomonadales</taxon>
        <taxon>Sphingomonadaceae</taxon>
        <taxon>Stakelama</taxon>
    </lineage>
</organism>
<comment type="caution">
    <text evidence="1">The sequence shown here is derived from an EMBL/GenBank/DDBJ whole genome shotgun (WGS) entry which is preliminary data.</text>
</comment>
<evidence type="ECO:0000313" key="1">
    <source>
        <dbReference type="EMBL" id="MBW4332362.1"/>
    </source>
</evidence>
<accession>A0ABS6XQ65</accession>
<gene>
    <name evidence="1" type="ORF">KY084_16055</name>
</gene>
<keyword evidence="2" id="KW-1185">Reference proteome</keyword>
<dbReference type="EMBL" id="JAHWZX010000026">
    <property type="protein sequence ID" value="MBW4332362.1"/>
    <property type="molecule type" value="Genomic_DNA"/>
</dbReference>
<name>A0ABS6XQ65_9SPHN</name>
<reference evidence="1 2" key="1">
    <citation type="submission" date="2021-07" db="EMBL/GenBank/DDBJ databases">
        <title>Stakelama flava sp. nov., a novel endophytic bacterium isolated from branch of Kandelia candel.</title>
        <authorList>
            <person name="Tuo L."/>
        </authorList>
    </citation>
    <scope>NUCLEOTIDE SEQUENCE [LARGE SCALE GENOMIC DNA]</scope>
    <source>
        <strain evidence="1 2">CBK3Z-3</strain>
    </source>
</reference>
<sequence length="1002" mass="108367">MSAGDLSIPEDQRGRQAVVSLGGYVHQLVATMRAWQRLGAGEALLLEVAEDYAVLASDALQMTQVKRESSGTSLTLRRADARKAILSLWQFRAANPDHDVRLHFLTTAPIGKEASTAFPEGATGIGWWARAAQGADVEPLRAFLLTLKWPDGLAVFLATASADALRDGLLRRISWLTGADQTRTLLDTIGSELRERAVGQGLLASDGERALPLLALRVLETVLAEDRRLTGRDFEAAWEKATTLPIALSIARQMLAGSGGEGTQHNSGPWHAVTFGQSRGLGPALLARALGAADALQCPRLPEAADLERELDTGYSARLAGMPGAGKSVCALQAARGYADRGFRILRLTDPRCAAIPLSTDGVPTLHLIDDAHLASSAALTLAEQSCGPDSLLLSTFTSVDTGGTSSGMIHLDAKRAVRVIADDLRSRRTETMAEVSKVDDSIGDRPGEENIDWRIDAAAASDFPWQFCFVLSAGWRRVRSIVASAREVQADILLGAIAIRQIASRDARTARSDLDPYLDAAGIEVAAADKAIAWLVKQRLVLGDHDLRCPHQRFSAEVFDPILREQDERGRGRIAAMIGHALADPAMPLAGLGSLLSQFRTTRSGYNWTWLIGRERLEPFLARCWSATEPTDIAAAMHALREIDAYAKDYFKRPTRDQIATVARWFSAPAPGAAYAVGNFINGTYRNTRLGRAIVRASDPEATAAALNAAMASPSADFASEIVHMVYQSFGGLTPEWTERFLAGIDRKKAIAFAAAWPASSHLYRAAWFCAGLIYLDKEFGYDVTAAMAPAMAGPLRENPVEAFAQLEDIFWGGLKVYEPFGRSRGKRGATTCSLSIAAKICDAWEPKRLAEQLSGVTLREFERAGILLHVLRRCLPAAYQETVAALDWDRLDAAIGADWKAPSHDAVAFLCQCYESKLGRAAVAQLVEKHVDEIGQMGSRLAFIAPSASYRQIERGAPIALAGQWSIGAAVLADFHKHRRALVPALIGNHPRLMAEALSK</sequence>
<dbReference type="Proteomes" id="UP001197214">
    <property type="component" value="Unassembled WGS sequence"/>
</dbReference>
<dbReference type="RefSeq" id="WP_219239464.1">
    <property type="nucleotide sequence ID" value="NZ_JAHWZX010000026.1"/>
</dbReference>